<keyword evidence="2" id="KW-1185">Reference proteome</keyword>
<dbReference type="AlphaFoldDB" id="A0A3S0V2J1"/>
<organism evidence="1 2">
    <name type="scientific">Azospirillum doebereinerae</name>
    <dbReference type="NCBI Taxonomy" id="92933"/>
    <lineage>
        <taxon>Bacteria</taxon>
        <taxon>Pseudomonadati</taxon>
        <taxon>Pseudomonadota</taxon>
        <taxon>Alphaproteobacteria</taxon>
        <taxon>Rhodospirillales</taxon>
        <taxon>Azospirillaceae</taxon>
        <taxon>Azospirillum</taxon>
    </lineage>
</organism>
<dbReference type="OrthoDB" id="7308188at2"/>
<gene>
    <name evidence="1" type="ORF">EJ913_29920</name>
</gene>
<protein>
    <submittedName>
        <fullName evidence="1">Uncharacterized protein</fullName>
    </submittedName>
</protein>
<reference evidence="1 2" key="1">
    <citation type="submission" date="2018-12" db="EMBL/GenBank/DDBJ databases">
        <authorList>
            <person name="Yang Y."/>
        </authorList>
    </citation>
    <scope>NUCLEOTIDE SEQUENCE [LARGE SCALE GENOMIC DNA]</scope>
    <source>
        <strain evidence="1 2">GSF71</strain>
    </source>
</reference>
<evidence type="ECO:0000313" key="1">
    <source>
        <dbReference type="EMBL" id="RUQ61228.1"/>
    </source>
</evidence>
<dbReference type="EMBL" id="RZIJ01000047">
    <property type="protein sequence ID" value="RUQ61228.1"/>
    <property type="molecule type" value="Genomic_DNA"/>
</dbReference>
<comment type="caution">
    <text evidence="1">The sequence shown here is derived from an EMBL/GenBank/DDBJ whole genome shotgun (WGS) entry which is preliminary data.</text>
</comment>
<evidence type="ECO:0000313" key="2">
    <source>
        <dbReference type="Proteomes" id="UP000280346"/>
    </source>
</evidence>
<sequence length="91" mass="9102">MLDAPADRIALATAQLDAVAAAYAQATEIVRPLMEAAPDGHVAVGAMDGWTAVIPKPGFPPADGLELRGDSIATDAADLRHGAACGQPGAV</sequence>
<accession>A0A3S0V2J1</accession>
<name>A0A3S0V2J1_9PROT</name>
<dbReference type="RefSeq" id="WP_127004894.1">
    <property type="nucleotide sequence ID" value="NZ_JBNPXW010000033.1"/>
</dbReference>
<proteinExistence type="predicted"/>
<dbReference type="Proteomes" id="UP000280346">
    <property type="component" value="Unassembled WGS sequence"/>
</dbReference>